<dbReference type="AlphaFoldDB" id="A0A165GGR7"/>
<dbReference type="Proteomes" id="UP000076871">
    <property type="component" value="Unassembled WGS sequence"/>
</dbReference>
<keyword evidence="1" id="KW-0812">Transmembrane</keyword>
<dbReference type="InterPro" id="IPR045340">
    <property type="entry name" value="DUF6533"/>
</dbReference>
<feature type="transmembrane region" description="Helical" evidence="1">
    <location>
        <begin position="188"/>
        <end position="208"/>
    </location>
</feature>
<keyword evidence="1" id="KW-1133">Transmembrane helix</keyword>
<dbReference type="EMBL" id="KV427609">
    <property type="protein sequence ID" value="KZT10321.1"/>
    <property type="molecule type" value="Genomic_DNA"/>
</dbReference>
<gene>
    <name evidence="3" type="ORF">LAESUDRAFT_673025</name>
</gene>
<reference evidence="3 4" key="1">
    <citation type="journal article" date="2016" name="Mol. Biol. Evol.">
        <title>Comparative Genomics of Early-Diverging Mushroom-Forming Fungi Provides Insights into the Origins of Lignocellulose Decay Capabilities.</title>
        <authorList>
            <person name="Nagy L.G."/>
            <person name="Riley R."/>
            <person name="Tritt A."/>
            <person name="Adam C."/>
            <person name="Daum C."/>
            <person name="Floudas D."/>
            <person name="Sun H."/>
            <person name="Yadav J.S."/>
            <person name="Pangilinan J."/>
            <person name="Larsson K.H."/>
            <person name="Matsuura K."/>
            <person name="Barry K."/>
            <person name="Labutti K."/>
            <person name="Kuo R."/>
            <person name="Ohm R.A."/>
            <person name="Bhattacharya S.S."/>
            <person name="Shirouzu T."/>
            <person name="Yoshinaga Y."/>
            <person name="Martin F.M."/>
            <person name="Grigoriev I.V."/>
            <person name="Hibbett D.S."/>
        </authorList>
    </citation>
    <scope>NUCLEOTIDE SEQUENCE [LARGE SCALE GENOMIC DNA]</scope>
    <source>
        <strain evidence="3 4">93-53</strain>
    </source>
</reference>
<feature type="transmembrane region" description="Helical" evidence="1">
    <location>
        <begin position="144"/>
        <end position="167"/>
    </location>
</feature>
<dbReference type="OrthoDB" id="2637653at2759"/>
<keyword evidence="1" id="KW-0472">Membrane</keyword>
<keyword evidence="4" id="KW-1185">Reference proteome</keyword>
<dbReference type="Pfam" id="PF20151">
    <property type="entry name" value="DUF6533"/>
    <property type="match status" value="1"/>
</dbReference>
<evidence type="ECO:0000313" key="4">
    <source>
        <dbReference type="Proteomes" id="UP000076871"/>
    </source>
</evidence>
<dbReference type="GeneID" id="63822542"/>
<protein>
    <recommendedName>
        <fullName evidence="2">DUF6533 domain-containing protein</fullName>
    </recommendedName>
</protein>
<evidence type="ECO:0000256" key="1">
    <source>
        <dbReference type="SAM" id="Phobius"/>
    </source>
</evidence>
<organism evidence="3 4">
    <name type="scientific">Laetiporus sulphureus 93-53</name>
    <dbReference type="NCBI Taxonomy" id="1314785"/>
    <lineage>
        <taxon>Eukaryota</taxon>
        <taxon>Fungi</taxon>
        <taxon>Dikarya</taxon>
        <taxon>Basidiomycota</taxon>
        <taxon>Agaricomycotina</taxon>
        <taxon>Agaricomycetes</taxon>
        <taxon>Polyporales</taxon>
        <taxon>Laetiporus</taxon>
    </lineage>
</organism>
<evidence type="ECO:0000259" key="2">
    <source>
        <dbReference type="Pfam" id="PF20151"/>
    </source>
</evidence>
<feature type="domain" description="DUF6533" evidence="2">
    <location>
        <begin position="2"/>
        <end position="38"/>
    </location>
</feature>
<sequence>MSFLVYDTLIHMGDEVEYIWRGRRSWIKYAYAFIRHVPYLAEVGLLEMIAPSHSQSAHPWRTEQCRIWLIFQLTLNETLTVIVEAVLIARIYAMFKDNMLIVATVLTLYLAEIISMITVIALSIPKMEISTSACLIIRTPPVWTSYWIISLSFETILFALTLFKSIGWRKYGSRSKESIMFLLVRDGTWAYAVIFLIMLLNTLLYHLVDNPLAGVCFSWELTIMSFAASSFQCSHTSCPAELV</sequence>
<dbReference type="InParanoid" id="A0A165GGR7"/>
<proteinExistence type="predicted"/>
<name>A0A165GGR7_9APHY</name>
<dbReference type="RefSeq" id="XP_040768061.1">
    <property type="nucleotide sequence ID" value="XM_040905512.1"/>
</dbReference>
<feature type="transmembrane region" description="Helical" evidence="1">
    <location>
        <begin position="100"/>
        <end position="124"/>
    </location>
</feature>
<accession>A0A165GGR7</accession>
<evidence type="ECO:0000313" key="3">
    <source>
        <dbReference type="EMBL" id="KZT10321.1"/>
    </source>
</evidence>
<dbReference type="STRING" id="1314785.A0A165GGR7"/>